<dbReference type="PANTHER" id="PTHR21708">
    <property type="entry name" value="PROBABLE 2-DEHYDROPANTOATE 2-REDUCTASE"/>
    <property type="match status" value="1"/>
</dbReference>
<dbReference type="InterPro" id="IPR051402">
    <property type="entry name" value="KPR-Related"/>
</dbReference>
<dbReference type="KEGG" id="bgm:CAL15_06275"/>
<evidence type="ECO:0000256" key="9">
    <source>
        <dbReference type="ARBA" id="ARBA00032024"/>
    </source>
</evidence>
<evidence type="ECO:0000256" key="5">
    <source>
        <dbReference type="ARBA" id="ARBA00019465"/>
    </source>
</evidence>
<dbReference type="EC" id="1.1.1.169" evidence="4"/>
<comment type="function">
    <text evidence="1">Catalyzes the NADPH-dependent reduction of ketopantoate into pantoic acid.</text>
</comment>
<organism evidence="13 14">
    <name type="scientific">Bordetella genomosp. 13</name>
    <dbReference type="NCBI Taxonomy" id="463040"/>
    <lineage>
        <taxon>Bacteria</taxon>
        <taxon>Pseudomonadati</taxon>
        <taxon>Pseudomonadota</taxon>
        <taxon>Betaproteobacteria</taxon>
        <taxon>Burkholderiales</taxon>
        <taxon>Alcaligenaceae</taxon>
        <taxon>Bordetella</taxon>
    </lineage>
</organism>
<dbReference type="GO" id="GO:0008677">
    <property type="term" value="F:2-dehydropantoate 2-reductase activity"/>
    <property type="evidence" value="ECO:0007669"/>
    <property type="project" value="UniProtKB-EC"/>
</dbReference>
<evidence type="ECO:0000256" key="4">
    <source>
        <dbReference type="ARBA" id="ARBA00013014"/>
    </source>
</evidence>
<comment type="pathway">
    <text evidence="2">Cofactor biosynthesis; (R)-pantothenate biosynthesis; (R)-pantoate from 3-methyl-2-oxobutanoate: step 2/2.</text>
</comment>
<dbReference type="PANTHER" id="PTHR21708:SF45">
    <property type="entry name" value="2-DEHYDROPANTOATE 2-REDUCTASE"/>
    <property type="match status" value="1"/>
</dbReference>
<evidence type="ECO:0000313" key="13">
    <source>
        <dbReference type="EMBL" id="ARP94021.1"/>
    </source>
</evidence>
<dbReference type="SUPFAM" id="SSF51735">
    <property type="entry name" value="NAD(P)-binding Rossmann-fold domains"/>
    <property type="match status" value="1"/>
</dbReference>
<evidence type="ECO:0000259" key="11">
    <source>
        <dbReference type="Pfam" id="PF02558"/>
    </source>
</evidence>
<evidence type="ECO:0000256" key="1">
    <source>
        <dbReference type="ARBA" id="ARBA00002919"/>
    </source>
</evidence>
<keyword evidence="14" id="KW-1185">Reference proteome</keyword>
<comment type="catalytic activity">
    <reaction evidence="10">
        <text>(R)-pantoate + NADP(+) = 2-dehydropantoate + NADPH + H(+)</text>
        <dbReference type="Rhea" id="RHEA:16233"/>
        <dbReference type="ChEBI" id="CHEBI:11561"/>
        <dbReference type="ChEBI" id="CHEBI:15378"/>
        <dbReference type="ChEBI" id="CHEBI:15980"/>
        <dbReference type="ChEBI" id="CHEBI:57783"/>
        <dbReference type="ChEBI" id="CHEBI:58349"/>
        <dbReference type="EC" id="1.1.1.169"/>
    </reaction>
</comment>
<dbReference type="InterPro" id="IPR013328">
    <property type="entry name" value="6PGD_dom2"/>
</dbReference>
<evidence type="ECO:0000256" key="8">
    <source>
        <dbReference type="ARBA" id="ARBA00023002"/>
    </source>
</evidence>
<evidence type="ECO:0000256" key="6">
    <source>
        <dbReference type="ARBA" id="ARBA00022655"/>
    </source>
</evidence>
<feature type="domain" description="Ketopantoate reductase N-terminal" evidence="11">
    <location>
        <begin position="3"/>
        <end position="104"/>
    </location>
</feature>
<keyword evidence="7" id="KW-0521">NADP</keyword>
<dbReference type="Pfam" id="PF08546">
    <property type="entry name" value="ApbA_C"/>
    <property type="match status" value="1"/>
</dbReference>
<evidence type="ECO:0000256" key="7">
    <source>
        <dbReference type="ARBA" id="ARBA00022857"/>
    </source>
</evidence>
<accession>A0A1W6Z9I3</accession>
<gene>
    <name evidence="13" type="ORF">CAL15_06275</name>
</gene>
<keyword evidence="8" id="KW-0560">Oxidoreductase</keyword>
<dbReference type="InterPro" id="IPR008927">
    <property type="entry name" value="6-PGluconate_DH-like_C_sf"/>
</dbReference>
<dbReference type="OrthoDB" id="9796561at2"/>
<dbReference type="AlphaFoldDB" id="A0A1W6Z9I3"/>
<dbReference type="FunFam" id="1.10.1040.10:FF:000017">
    <property type="entry name" value="2-dehydropantoate 2-reductase"/>
    <property type="match status" value="1"/>
</dbReference>
<dbReference type="Proteomes" id="UP000194161">
    <property type="component" value="Chromosome"/>
</dbReference>
<dbReference type="FunFam" id="3.40.50.720:FF:000307">
    <property type="entry name" value="2-dehydropantoate 2-reductase"/>
    <property type="match status" value="1"/>
</dbReference>
<comment type="similarity">
    <text evidence="3">Belongs to the ketopantoate reductase family.</text>
</comment>
<dbReference type="NCBIfam" id="NF005089">
    <property type="entry name" value="PRK06522.1-4"/>
    <property type="match status" value="1"/>
</dbReference>
<sequence length="323" mass="34159">MKICVFGAGAVGGHLAAKLARAGLDVSIVARGPHLHAIQRNGLTLKSADETFTVRLRATDDPAQLGAQDLVITAMKAHSLPAAVDGLQHLLGPATPVVYAVNGVPWWYFHGMGGALDGRRIERLDPGGALVGKVGLRRVIGAVIRSPNEVVAPGVIESRSANNSLILGELDGSITERLQACCDTLGAHYGAVTPTSDIRQAVWDKLLLNVVTSPIACLALATSKDISDDPGLVALYRRLADECIAIAARLGIVLAPDIDALLRQGRAFAHRPSMLQDLLAGRPLEIDAQLLAVQDIARLVEVDTPMMDAMFALLRARTRPQAA</sequence>
<dbReference type="InterPro" id="IPR036291">
    <property type="entry name" value="NAD(P)-bd_dom_sf"/>
</dbReference>
<dbReference type="GO" id="GO:0015940">
    <property type="term" value="P:pantothenate biosynthetic process"/>
    <property type="evidence" value="ECO:0007669"/>
    <property type="project" value="UniProtKB-UniPathway"/>
</dbReference>
<dbReference type="SUPFAM" id="SSF48179">
    <property type="entry name" value="6-phosphogluconate dehydrogenase C-terminal domain-like"/>
    <property type="match status" value="1"/>
</dbReference>
<protein>
    <recommendedName>
        <fullName evidence="5">2-dehydropantoate 2-reductase</fullName>
        <ecNumber evidence="4">1.1.1.169</ecNumber>
    </recommendedName>
    <alternativeName>
        <fullName evidence="9">Ketopantoate reductase</fullName>
    </alternativeName>
</protein>
<evidence type="ECO:0000256" key="10">
    <source>
        <dbReference type="ARBA" id="ARBA00048793"/>
    </source>
</evidence>
<dbReference type="RefSeq" id="WP_086077791.1">
    <property type="nucleotide sequence ID" value="NZ_CP021111.1"/>
</dbReference>
<dbReference type="UniPathway" id="UPA00028">
    <property type="reaction ID" value="UER00004"/>
</dbReference>
<proteinExistence type="inferred from homology"/>
<keyword evidence="6" id="KW-0566">Pantothenate biosynthesis</keyword>
<dbReference type="Gene3D" id="3.40.50.720">
    <property type="entry name" value="NAD(P)-binding Rossmann-like Domain"/>
    <property type="match status" value="1"/>
</dbReference>
<dbReference type="STRING" id="463040.CAL15_06275"/>
<dbReference type="InterPro" id="IPR013332">
    <property type="entry name" value="KPR_N"/>
</dbReference>
<evidence type="ECO:0000256" key="3">
    <source>
        <dbReference type="ARBA" id="ARBA00007870"/>
    </source>
</evidence>
<feature type="domain" description="Ketopantoate reductase C-terminal" evidence="12">
    <location>
        <begin position="197"/>
        <end position="317"/>
    </location>
</feature>
<dbReference type="Gene3D" id="1.10.1040.10">
    <property type="entry name" value="N-(1-d-carboxylethyl)-l-norvaline Dehydrogenase, domain 2"/>
    <property type="match status" value="1"/>
</dbReference>
<evidence type="ECO:0000259" key="12">
    <source>
        <dbReference type="Pfam" id="PF08546"/>
    </source>
</evidence>
<dbReference type="GO" id="GO:0005737">
    <property type="term" value="C:cytoplasm"/>
    <property type="evidence" value="ECO:0007669"/>
    <property type="project" value="TreeGrafter"/>
</dbReference>
<dbReference type="InterPro" id="IPR013752">
    <property type="entry name" value="KPA_reductase"/>
</dbReference>
<evidence type="ECO:0000313" key="14">
    <source>
        <dbReference type="Proteomes" id="UP000194161"/>
    </source>
</evidence>
<dbReference type="Pfam" id="PF02558">
    <property type="entry name" value="ApbA"/>
    <property type="match status" value="1"/>
</dbReference>
<name>A0A1W6Z9I3_9BORD</name>
<dbReference type="EMBL" id="CP021111">
    <property type="protein sequence ID" value="ARP94021.1"/>
    <property type="molecule type" value="Genomic_DNA"/>
</dbReference>
<evidence type="ECO:0000256" key="2">
    <source>
        <dbReference type="ARBA" id="ARBA00004994"/>
    </source>
</evidence>
<reference evidence="13 14" key="1">
    <citation type="submission" date="2017-05" db="EMBL/GenBank/DDBJ databases">
        <title>Complete and WGS of Bordetella genogroups.</title>
        <authorList>
            <person name="Spilker T."/>
            <person name="LiPuma J."/>
        </authorList>
    </citation>
    <scope>NUCLEOTIDE SEQUENCE [LARGE SCALE GENOMIC DNA]</scope>
    <source>
        <strain evidence="13 14">AU7206</strain>
    </source>
</reference>